<dbReference type="AlphaFoldDB" id="A0A9P8XZ99"/>
<dbReference type="GO" id="GO:0001080">
    <property type="term" value="P:nitrogen catabolite activation of transcription from RNA polymerase II promoter"/>
    <property type="evidence" value="ECO:0007669"/>
    <property type="project" value="TreeGrafter"/>
</dbReference>
<evidence type="ECO:0000259" key="3">
    <source>
        <dbReference type="PROSITE" id="PS50048"/>
    </source>
</evidence>
<reference evidence="4" key="1">
    <citation type="journal article" date="2021" name="Nat. Commun.">
        <title>Genetic determinants of endophytism in the Arabidopsis root mycobiome.</title>
        <authorList>
            <person name="Mesny F."/>
            <person name="Miyauchi S."/>
            <person name="Thiergart T."/>
            <person name="Pickel B."/>
            <person name="Atanasova L."/>
            <person name="Karlsson M."/>
            <person name="Huettel B."/>
            <person name="Barry K.W."/>
            <person name="Haridas S."/>
            <person name="Chen C."/>
            <person name="Bauer D."/>
            <person name="Andreopoulos W."/>
            <person name="Pangilinan J."/>
            <person name="LaButti K."/>
            <person name="Riley R."/>
            <person name="Lipzen A."/>
            <person name="Clum A."/>
            <person name="Drula E."/>
            <person name="Henrissat B."/>
            <person name="Kohler A."/>
            <person name="Grigoriev I.V."/>
            <person name="Martin F.M."/>
            <person name="Hacquard S."/>
        </authorList>
    </citation>
    <scope>NUCLEOTIDE SEQUENCE</scope>
    <source>
        <strain evidence="4">MPI-CAGE-CH-0230</strain>
    </source>
</reference>
<dbReference type="SUPFAM" id="SSF57701">
    <property type="entry name" value="Zn2/Cys6 DNA-binding domain"/>
    <property type="match status" value="1"/>
</dbReference>
<dbReference type="GO" id="GO:0005634">
    <property type="term" value="C:nucleus"/>
    <property type="evidence" value="ECO:0007669"/>
    <property type="project" value="TreeGrafter"/>
</dbReference>
<dbReference type="GO" id="GO:0008270">
    <property type="term" value="F:zinc ion binding"/>
    <property type="evidence" value="ECO:0007669"/>
    <property type="project" value="InterPro"/>
</dbReference>
<dbReference type="CDD" id="cd12148">
    <property type="entry name" value="fungal_TF_MHR"/>
    <property type="match status" value="1"/>
</dbReference>
<dbReference type="EMBL" id="JAGTJQ010000009">
    <property type="protein sequence ID" value="KAH7024403.1"/>
    <property type="molecule type" value="Genomic_DNA"/>
</dbReference>
<dbReference type="PANTHER" id="PTHR31668:SF4">
    <property type="entry name" value="TRANSCRIPTIONAL ACTIVATOR PROTEIN DAL81"/>
    <property type="match status" value="1"/>
</dbReference>
<dbReference type="GO" id="GO:0000981">
    <property type="term" value="F:DNA-binding transcription factor activity, RNA polymerase II-specific"/>
    <property type="evidence" value="ECO:0007669"/>
    <property type="project" value="InterPro"/>
</dbReference>
<accession>A0A9P8XZ99</accession>
<dbReference type="GeneID" id="70190677"/>
<evidence type="ECO:0000313" key="4">
    <source>
        <dbReference type="EMBL" id="KAH7024403.1"/>
    </source>
</evidence>
<dbReference type="CDD" id="cd00067">
    <property type="entry name" value="GAL4"/>
    <property type="match status" value="1"/>
</dbReference>
<dbReference type="RefSeq" id="XP_046007951.1">
    <property type="nucleotide sequence ID" value="XM_046161131.1"/>
</dbReference>
<dbReference type="GO" id="GO:0006351">
    <property type="term" value="P:DNA-templated transcription"/>
    <property type="evidence" value="ECO:0007669"/>
    <property type="project" value="InterPro"/>
</dbReference>
<dbReference type="Pfam" id="PF04082">
    <property type="entry name" value="Fungal_trans"/>
    <property type="match status" value="1"/>
</dbReference>
<evidence type="ECO:0000256" key="2">
    <source>
        <dbReference type="ARBA" id="ARBA00023242"/>
    </source>
</evidence>
<keyword evidence="5" id="KW-1185">Reference proteome</keyword>
<gene>
    <name evidence="4" type="ORF">B0I36DRAFT_386988</name>
</gene>
<dbReference type="InterPro" id="IPR007219">
    <property type="entry name" value="XnlR_reg_dom"/>
</dbReference>
<name>A0A9P8XZ99_9PEZI</name>
<dbReference type="GO" id="GO:0003677">
    <property type="term" value="F:DNA binding"/>
    <property type="evidence" value="ECO:0007669"/>
    <property type="project" value="InterPro"/>
</dbReference>
<dbReference type="InterPro" id="IPR001138">
    <property type="entry name" value="Zn2Cys6_DnaBD"/>
</dbReference>
<dbReference type="InterPro" id="IPR036864">
    <property type="entry name" value="Zn2-C6_fun-type_DNA-bd_sf"/>
</dbReference>
<sequence length="730" mass="80149">MQPSVRRYKSKAQRPCDFCRQRRAACRIVEAAPCELCKAYRRDCTFVHAPPPRRRVPGPDGAGEPARISPGITGPGPVRGTAAATAANLAGTESHNLVTNMQGPPVLSHDMGAAFESLDRYQHAVASHQTQGALDSDLEGYQFEPLYDFLTSGPVEAHGGLPHLGELDNTQSTREELGPQAANISPGIWPGSPPAVADVDHGVLIGPTDPMDPHVMREYYYDGLGQMPFKRLTVRSVVGGTDPVQFLITHDSARELSLRHEERRAELSTIIAPDVGARLLSLYYRFISPQFPILAFEPQPTIEDLSPDVLAAVYLLSLDFSTFDDVLCIQTVYEEQHRRELRDFAMVCLREQESRPTLSSVQCALLLLLAPPDDYLMPNNERASILASMMVSMSNALGLQYDPAGWNLSAADKALRRRISCLVLMSDVWVAAVTGRPLLISLDNWLVDRLSVEDLESSGNDAHKMQDVVRLVELSNILRCILRDLFSLQNSQRLSTNLPDTLRVAQPLMEQITEWYSHTIANKDTGLRDARDKTSSFLELGYHITRAIIFRAIMRPLHNGTLHHNHDVPMNGTTMIPAGSAEQNGSMRVDGGNGGKEQVRIGAMACARAFTAYIEGLSLDDFQSFWPFWSIAGFAFHSQLWLTLLLLAPTPAEAAECYTWNSRVRELLRTRARSFAPLRLALLRADSIWWRGLESTVRLSPVVAEGIVLAGGGGGGGGATGTGGLGRGLS</sequence>
<dbReference type="PROSITE" id="PS50048">
    <property type="entry name" value="ZN2_CY6_FUNGAL_2"/>
    <property type="match status" value="1"/>
</dbReference>
<feature type="domain" description="Zn(2)-C6 fungal-type" evidence="3">
    <location>
        <begin position="15"/>
        <end position="46"/>
    </location>
</feature>
<keyword evidence="1" id="KW-0479">Metal-binding</keyword>
<dbReference type="OrthoDB" id="1924787at2759"/>
<proteinExistence type="predicted"/>
<evidence type="ECO:0000313" key="5">
    <source>
        <dbReference type="Proteomes" id="UP000756346"/>
    </source>
</evidence>
<organism evidence="4 5">
    <name type="scientific">Microdochium trichocladiopsis</name>
    <dbReference type="NCBI Taxonomy" id="1682393"/>
    <lineage>
        <taxon>Eukaryota</taxon>
        <taxon>Fungi</taxon>
        <taxon>Dikarya</taxon>
        <taxon>Ascomycota</taxon>
        <taxon>Pezizomycotina</taxon>
        <taxon>Sordariomycetes</taxon>
        <taxon>Xylariomycetidae</taxon>
        <taxon>Xylariales</taxon>
        <taxon>Microdochiaceae</taxon>
        <taxon>Microdochium</taxon>
    </lineage>
</organism>
<protein>
    <recommendedName>
        <fullName evidence="3">Zn(2)-C6 fungal-type domain-containing protein</fullName>
    </recommendedName>
</protein>
<dbReference type="PANTHER" id="PTHR31668">
    <property type="entry name" value="GLUCOSE TRANSPORT TRANSCRIPTION REGULATOR RGT1-RELATED-RELATED"/>
    <property type="match status" value="1"/>
</dbReference>
<dbReference type="PROSITE" id="PS00463">
    <property type="entry name" value="ZN2_CY6_FUNGAL_1"/>
    <property type="match status" value="1"/>
</dbReference>
<dbReference type="InterPro" id="IPR050797">
    <property type="entry name" value="Carb_Metab_Trans_Reg"/>
</dbReference>
<keyword evidence="2" id="KW-0539">Nucleus</keyword>
<dbReference type="Proteomes" id="UP000756346">
    <property type="component" value="Unassembled WGS sequence"/>
</dbReference>
<comment type="caution">
    <text evidence="4">The sequence shown here is derived from an EMBL/GenBank/DDBJ whole genome shotgun (WGS) entry which is preliminary data.</text>
</comment>
<evidence type="ECO:0000256" key="1">
    <source>
        <dbReference type="ARBA" id="ARBA00022723"/>
    </source>
</evidence>